<dbReference type="GO" id="GO:0004748">
    <property type="term" value="F:ribonucleoside-diphosphate reductase activity, thioredoxin disulfide as acceptor"/>
    <property type="evidence" value="ECO:0007669"/>
    <property type="project" value="TreeGrafter"/>
</dbReference>
<dbReference type="InterPro" id="IPR013785">
    <property type="entry name" value="Aldolase_TIM"/>
</dbReference>
<evidence type="ECO:0000313" key="13">
    <source>
        <dbReference type="EMBL" id="QOY60314.1"/>
    </source>
</evidence>
<dbReference type="RefSeq" id="WP_194370641.1">
    <property type="nucleotide sequence ID" value="NZ_CP063767.1"/>
</dbReference>
<evidence type="ECO:0000256" key="3">
    <source>
        <dbReference type="ARBA" id="ARBA00009777"/>
    </source>
</evidence>
<dbReference type="EC" id="1.97.1.-" evidence="12"/>
<evidence type="ECO:0000256" key="7">
    <source>
        <dbReference type="ARBA" id="ARBA00022723"/>
    </source>
</evidence>
<comment type="function">
    <text evidence="2 12">Activation of anaerobic ribonucleoside-triphosphate reductase under anaerobic conditions by generation of an organic free radical, using S-adenosylmethionine and reduced flavodoxin as cosubstrates to produce 5'-deoxy-adenosine.</text>
</comment>
<dbReference type="SUPFAM" id="SSF102114">
    <property type="entry name" value="Radical SAM enzymes"/>
    <property type="match status" value="1"/>
</dbReference>
<dbReference type="Proteomes" id="UP000593735">
    <property type="component" value="Chromosome"/>
</dbReference>
<dbReference type="SFLD" id="SFLDG01066">
    <property type="entry name" value="organic_radical-activating_enz"/>
    <property type="match status" value="1"/>
</dbReference>
<dbReference type="SFLD" id="SFLDG01063">
    <property type="entry name" value="activating_enzymes__group_1"/>
    <property type="match status" value="1"/>
</dbReference>
<dbReference type="EMBL" id="CP063767">
    <property type="protein sequence ID" value="QOY60314.1"/>
    <property type="molecule type" value="Genomic_DNA"/>
</dbReference>
<name>A0A7S7M7V8_9ACTN</name>
<dbReference type="NCBIfam" id="TIGR02491">
    <property type="entry name" value="NrdG"/>
    <property type="match status" value="1"/>
</dbReference>
<evidence type="ECO:0000256" key="5">
    <source>
        <dbReference type="ARBA" id="ARBA00022485"/>
    </source>
</evidence>
<evidence type="ECO:0000256" key="8">
    <source>
        <dbReference type="ARBA" id="ARBA00023002"/>
    </source>
</evidence>
<dbReference type="Gene3D" id="3.20.20.70">
    <property type="entry name" value="Aldolase class I"/>
    <property type="match status" value="1"/>
</dbReference>
<dbReference type="SFLD" id="SFLDS00029">
    <property type="entry name" value="Radical_SAM"/>
    <property type="match status" value="1"/>
</dbReference>
<comment type="catalytic activity">
    <reaction evidence="11">
        <text>glycyl-[protein] + reduced [flavodoxin] + S-adenosyl-L-methionine = glycin-2-yl radical-[protein] + semiquinone [flavodoxin] + 5'-deoxyadenosine + L-methionine + H(+)</text>
        <dbReference type="Rhea" id="RHEA:61976"/>
        <dbReference type="Rhea" id="RHEA-COMP:10622"/>
        <dbReference type="Rhea" id="RHEA-COMP:14480"/>
        <dbReference type="Rhea" id="RHEA-COMP:15993"/>
        <dbReference type="Rhea" id="RHEA-COMP:15994"/>
        <dbReference type="ChEBI" id="CHEBI:15378"/>
        <dbReference type="ChEBI" id="CHEBI:17319"/>
        <dbReference type="ChEBI" id="CHEBI:29947"/>
        <dbReference type="ChEBI" id="CHEBI:32722"/>
        <dbReference type="ChEBI" id="CHEBI:57618"/>
        <dbReference type="ChEBI" id="CHEBI:57844"/>
        <dbReference type="ChEBI" id="CHEBI:59789"/>
        <dbReference type="ChEBI" id="CHEBI:140311"/>
    </reaction>
</comment>
<dbReference type="CDD" id="cd01335">
    <property type="entry name" value="Radical_SAM"/>
    <property type="match status" value="1"/>
</dbReference>
<keyword evidence="14" id="KW-1185">Reference proteome</keyword>
<dbReference type="InterPro" id="IPR007197">
    <property type="entry name" value="rSAM"/>
</dbReference>
<gene>
    <name evidence="13" type="primary">nrdG</name>
    <name evidence="13" type="ORF">INP52_07860</name>
</gene>
<evidence type="ECO:0000313" key="14">
    <source>
        <dbReference type="Proteomes" id="UP000593735"/>
    </source>
</evidence>
<reference evidence="13 14" key="1">
    <citation type="submission" date="2020-10" db="EMBL/GenBank/DDBJ databases">
        <title>Olsenella immobilis sp.nov., isolated from the mud in a fermentation cellar used for the production of Chinese strong-flavoured liquor.</title>
        <authorList>
            <person name="Lu L."/>
        </authorList>
    </citation>
    <scope>NUCLEOTIDE SEQUENCE [LARGE SCALE GENOMIC DNA]</scope>
    <source>
        <strain evidence="13 14">LZLJ-2</strain>
    </source>
</reference>
<comment type="similarity">
    <text evidence="3 12">Belongs to the organic radical-activating enzymes family.</text>
</comment>
<evidence type="ECO:0000256" key="6">
    <source>
        <dbReference type="ARBA" id="ARBA00022691"/>
    </source>
</evidence>
<dbReference type="GO" id="GO:0043365">
    <property type="term" value="F:[formate-C-acetyltransferase]-activating enzyme activity"/>
    <property type="evidence" value="ECO:0007669"/>
    <property type="project" value="InterPro"/>
</dbReference>
<dbReference type="PANTHER" id="PTHR30352:SF2">
    <property type="entry name" value="ANAEROBIC RIBONUCLEOSIDE-TRIPHOSPHATE REDUCTASE-ACTIVATING PROTEIN"/>
    <property type="match status" value="1"/>
</dbReference>
<dbReference type="GO" id="GO:0051539">
    <property type="term" value="F:4 iron, 4 sulfur cluster binding"/>
    <property type="evidence" value="ECO:0007669"/>
    <property type="project" value="UniProtKB-KW"/>
</dbReference>
<evidence type="ECO:0000256" key="9">
    <source>
        <dbReference type="ARBA" id="ARBA00023004"/>
    </source>
</evidence>
<dbReference type="AlphaFoldDB" id="A0A7S7M7V8"/>
<keyword evidence="10" id="KW-0411">Iron-sulfur</keyword>
<evidence type="ECO:0000256" key="4">
    <source>
        <dbReference type="ARBA" id="ARBA00014281"/>
    </source>
</evidence>
<dbReference type="PIRSF" id="PIRSF000368">
    <property type="entry name" value="NrdG"/>
    <property type="match status" value="1"/>
</dbReference>
<dbReference type="PROSITE" id="PS01087">
    <property type="entry name" value="RADICAL_ACTIVATING"/>
    <property type="match status" value="1"/>
</dbReference>
<protein>
    <recommendedName>
        <fullName evidence="4 12">Anaerobic ribonucleoside-triphosphate reductase-activating protein</fullName>
        <ecNumber evidence="12">1.97.1.-</ecNumber>
    </recommendedName>
</protein>
<dbReference type="KEGG" id="tio:INP52_07860"/>
<dbReference type="PANTHER" id="PTHR30352">
    <property type="entry name" value="PYRUVATE FORMATE-LYASE-ACTIVATING ENZYME"/>
    <property type="match status" value="1"/>
</dbReference>
<dbReference type="SFLD" id="SFLDF00299">
    <property type="entry name" value="anaerobic_ribonucleoside-triph"/>
    <property type="match status" value="1"/>
</dbReference>
<dbReference type="GO" id="GO:0046872">
    <property type="term" value="F:metal ion binding"/>
    <property type="evidence" value="ECO:0007669"/>
    <property type="project" value="UniProtKB-KW"/>
</dbReference>
<keyword evidence="6" id="KW-0949">S-adenosyl-L-methionine</keyword>
<dbReference type="InterPro" id="IPR058240">
    <property type="entry name" value="rSAM_sf"/>
</dbReference>
<evidence type="ECO:0000256" key="11">
    <source>
        <dbReference type="ARBA" id="ARBA00047365"/>
    </source>
</evidence>
<keyword evidence="8 12" id="KW-0560">Oxidoreductase</keyword>
<keyword evidence="9" id="KW-0408">Iron</keyword>
<sequence length="186" mass="20824">MNYANIKYCDIANGVGVRTTLFVSGCRLHCPFCFNEEAWDFSAGKPFTDEVEEKIMASLEPAYVSGLSVLGGEPMEPENQEGLVGFLERVRDRFGSTKSIWLYSGHTFEQLAPGGAWNLGDVTDRILDTLDVLVDGPFMQENYDISLRFRGSSNQRLIDVPATLEAPDDEVVWWQDDPVFSTHAMD</sequence>
<organism evidence="13 14">
    <name type="scientific">Thermophilibacter immobilis</name>
    <dbReference type="NCBI Taxonomy" id="2779519"/>
    <lineage>
        <taxon>Bacteria</taxon>
        <taxon>Bacillati</taxon>
        <taxon>Actinomycetota</taxon>
        <taxon>Coriobacteriia</taxon>
        <taxon>Coriobacteriales</taxon>
        <taxon>Atopobiaceae</taxon>
        <taxon>Thermophilibacter</taxon>
    </lineage>
</organism>
<evidence type="ECO:0000256" key="12">
    <source>
        <dbReference type="PIRNR" id="PIRNR000368"/>
    </source>
</evidence>
<keyword evidence="5" id="KW-0004">4Fe-4S</keyword>
<proteinExistence type="inferred from homology"/>
<dbReference type="InterPro" id="IPR001989">
    <property type="entry name" value="Radical_activat_CS"/>
</dbReference>
<evidence type="ECO:0000256" key="1">
    <source>
        <dbReference type="ARBA" id="ARBA00001966"/>
    </source>
</evidence>
<keyword evidence="7" id="KW-0479">Metal-binding</keyword>
<evidence type="ECO:0000256" key="10">
    <source>
        <dbReference type="ARBA" id="ARBA00023014"/>
    </source>
</evidence>
<evidence type="ECO:0000256" key="2">
    <source>
        <dbReference type="ARBA" id="ARBA00003852"/>
    </source>
</evidence>
<dbReference type="InterPro" id="IPR034457">
    <property type="entry name" value="Organic_radical-activating"/>
</dbReference>
<comment type="cofactor">
    <cofactor evidence="1">
        <name>[4Fe-4S] cluster</name>
        <dbReference type="ChEBI" id="CHEBI:49883"/>
    </cofactor>
</comment>
<dbReference type="InterPro" id="IPR012837">
    <property type="entry name" value="NrdG"/>
</dbReference>
<accession>A0A7S7M7V8</accession>
<dbReference type="Pfam" id="PF13353">
    <property type="entry name" value="Fer4_12"/>
    <property type="match status" value="1"/>
</dbReference>